<accession>A0A4R4Z0I6</accession>
<dbReference type="Pfam" id="PF00903">
    <property type="entry name" value="Glyoxalase"/>
    <property type="match status" value="1"/>
</dbReference>
<dbReference type="Gene3D" id="3.10.180.10">
    <property type="entry name" value="2,3-Dihydroxybiphenyl 1,2-Dioxygenase, domain 1"/>
    <property type="match status" value="1"/>
</dbReference>
<dbReference type="Proteomes" id="UP000295124">
    <property type="component" value="Unassembled WGS sequence"/>
</dbReference>
<protein>
    <submittedName>
        <fullName evidence="2">Glyoxalase</fullName>
    </submittedName>
</protein>
<evidence type="ECO:0000313" key="2">
    <source>
        <dbReference type="EMBL" id="TDD51256.1"/>
    </source>
</evidence>
<dbReference type="InterPro" id="IPR037523">
    <property type="entry name" value="VOC_core"/>
</dbReference>
<dbReference type="InterPro" id="IPR029068">
    <property type="entry name" value="Glyas_Bleomycin-R_OHBP_Dase"/>
</dbReference>
<dbReference type="OrthoDB" id="485032at2"/>
<dbReference type="AlphaFoldDB" id="A0A4R4Z0I6"/>
<name>A0A4R4Z0I6_9ACTN</name>
<evidence type="ECO:0000259" key="1">
    <source>
        <dbReference type="PROSITE" id="PS51819"/>
    </source>
</evidence>
<dbReference type="PROSITE" id="PS51819">
    <property type="entry name" value="VOC"/>
    <property type="match status" value="1"/>
</dbReference>
<comment type="caution">
    <text evidence="2">The sequence shown here is derived from an EMBL/GenBank/DDBJ whole genome shotgun (WGS) entry which is preliminary data.</text>
</comment>
<gene>
    <name evidence="2" type="ORF">E1263_30255</name>
</gene>
<dbReference type="SUPFAM" id="SSF54593">
    <property type="entry name" value="Glyoxalase/Bleomycin resistance protein/Dihydroxybiphenyl dioxygenase"/>
    <property type="match status" value="1"/>
</dbReference>
<feature type="domain" description="VOC" evidence="1">
    <location>
        <begin position="7"/>
        <end position="129"/>
    </location>
</feature>
<sequence length="136" mass="14461">MSTFEQRIEALIIPVTDVDASRDFYVGLGWRLDVTPPGVVQLTPPGSATSVQFGAGITPAAPGSSTAYLVVEDIVTAREALVAAGAAVTDYFHRGPDGFVPGLDPDRASYATRATFPDPDNNTWILQEITTRLPGR</sequence>
<evidence type="ECO:0000313" key="3">
    <source>
        <dbReference type="Proteomes" id="UP000295124"/>
    </source>
</evidence>
<dbReference type="EMBL" id="SMKX01000116">
    <property type="protein sequence ID" value="TDD51256.1"/>
    <property type="molecule type" value="Genomic_DNA"/>
</dbReference>
<dbReference type="RefSeq" id="WP_132173526.1">
    <property type="nucleotide sequence ID" value="NZ_SMKX01000116.1"/>
</dbReference>
<proteinExistence type="predicted"/>
<organism evidence="2 3">
    <name type="scientific">Kribbella antibiotica</name>
    <dbReference type="NCBI Taxonomy" id="190195"/>
    <lineage>
        <taxon>Bacteria</taxon>
        <taxon>Bacillati</taxon>
        <taxon>Actinomycetota</taxon>
        <taxon>Actinomycetes</taxon>
        <taxon>Propionibacteriales</taxon>
        <taxon>Kribbellaceae</taxon>
        <taxon>Kribbella</taxon>
    </lineage>
</organism>
<keyword evidence="3" id="KW-1185">Reference proteome</keyword>
<reference evidence="2 3" key="1">
    <citation type="submission" date="2019-03" db="EMBL/GenBank/DDBJ databases">
        <title>Draft genome sequences of novel Actinobacteria.</title>
        <authorList>
            <person name="Sahin N."/>
            <person name="Ay H."/>
            <person name="Saygin H."/>
        </authorList>
    </citation>
    <scope>NUCLEOTIDE SEQUENCE [LARGE SCALE GENOMIC DNA]</scope>
    <source>
        <strain evidence="2 3">JCM 13523</strain>
    </source>
</reference>
<dbReference type="InterPro" id="IPR004360">
    <property type="entry name" value="Glyas_Fos-R_dOase_dom"/>
</dbReference>